<dbReference type="EMBL" id="VIXA01000004">
    <property type="protein sequence ID" value="TWG12052.1"/>
    <property type="molecule type" value="Genomic_DNA"/>
</dbReference>
<feature type="region of interest" description="Disordered" evidence="1">
    <location>
        <begin position="108"/>
        <end position="135"/>
    </location>
</feature>
<keyword evidence="2" id="KW-0472">Membrane</keyword>
<keyword evidence="2" id="KW-0812">Transmembrane</keyword>
<sequence>MLAALAVLIVGYAIVIAQGPWTDAASVTASLIATAIAAGLIHGLWRGSPWAQGIVVLAMAGNLVFGLLEHAGIGWLRAGNMVAALVIAVLLLMPPSSRRWFAGPSVDSAPDPVPAGDQPMDVEALWAETDAGERR</sequence>
<proteinExistence type="predicted"/>
<feature type="transmembrane region" description="Helical" evidence="2">
    <location>
        <begin position="74"/>
        <end position="93"/>
    </location>
</feature>
<accession>A0A561VKA6</accession>
<gene>
    <name evidence="3" type="ORF">FHX75_14383</name>
</gene>
<evidence type="ECO:0000256" key="1">
    <source>
        <dbReference type="SAM" id="MobiDB-lite"/>
    </source>
</evidence>
<feature type="transmembrane region" description="Helical" evidence="2">
    <location>
        <begin position="27"/>
        <end position="45"/>
    </location>
</feature>
<comment type="caution">
    <text evidence="3">The sequence shown here is derived from an EMBL/GenBank/DDBJ whole genome shotgun (WGS) entry which is preliminary data.</text>
</comment>
<reference evidence="3 4" key="1">
    <citation type="submission" date="2019-06" db="EMBL/GenBank/DDBJ databases">
        <title>Sequencing the genomes of 1000 actinobacteria strains.</title>
        <authorList>
            <person name="Klenk H.-P."/>
        </authorList>
    </citation>
    <scope>NUCLEOTIDE SEQUENCE [LARGE SCALE GENOMIC DNA]</scope>
    <source>
        <strain evidence="3 4">DSM 102131</strain>
    </source>
</reference>
<keyword evidence="2" id="KW-1133">Transmembrane helix</keyword>
<name>A0A561VKA6_9ACTN</name>
<dbReference type="AlphaFoldDB" id="A0A561VKA6"/>
<keyword evidence="4" id="KW-1185">Reference proteome</keyword>
<feature type="transmembrane region" description="Helical" evidence="2">
    <location>
        <begin position="50"/>
        <end position="68"/>
    </location>
</feature>
<dbReference type="Proteomes" id="UP000319927">
    <property type="component" value="Unassembled WGS sequence"/>
</dbReference>
<protein>
    <submittedName>
        <fullName evidence="3">Uncharacterized protein</fullName>
    </submittedName>
</protein>
<organism evidence="3 4">
    <name type="scientific">Micromonospora palomenae</name>
    <dbReference type="NCBI Taxonomy" id="1461247"/>
    <lineage>
        <taxon>Bacteria</taxon>
        <taxon>Bacillati</taxon>
        <taxon>Actinomycetota</taxon>
        <taxon>Actinomycetes</taxon>
        <taxon>Micromonosporales</taxon>
        <taxon>Micromonosporaceae</taxon>
        <taxon>Micromonospora</taxon>
    </lineage>
</organism>
<evidence type="ECO:0000256" key="2">
    <source>
        <dbReference type="SAM" id="Phobius"/>
    </source>
</evidence>
<evidence type="ECO:0000313" key="4">
    <source>
        <dbReference type="Proteomes" id="UP000319927"/>
    </source>
</evidence>
<evidence type="ECO:0000313" key="3">
    <source>
        <dbReference type="EMBL" id="TWG12052.1"/>
    </source>
</evidence>